<comment type="subcellular location">
    <subcellularLocation>
        <location evidence="1">Cytoplasm</location>
    </subcellularLocation>
</comment>
<dbReference type="GO" id="GO:0005737">
    <property type="term" value="C:cytoplasm"/>
    <property type="evidence" value="ECO:0007669"/>
    <property type="project" value="UniProtKB-SubCell"/>
</dbReference>
<dbReference type="InterPro" id="IPR001478">
    <property type="entry name" value="PDZ"/>
</dbReference>
<organism evidence="4 5">
    <name type="scientific">Xanthomonas arboricola pv. pruni str. MAFF 311562</name>
    <dbReference type="NCBI Taxonomy" id="1414836"/>
    <lineage>
        <taxon>Bacteria</taxon>
        <taxon>Pseudomonadati</taxon>
        <taxon>Pseudomonadota</taxon>
        <taxon>Gammaproteobacteria</taxon>
        <taxon>Lysobacterales</taxon>
        <taxon>Lysobacteraceae</taxon>
        <taxon>Xanthomonas</taxon>
    </lineage>
</organism>
<evidence type="ECO:0000313" key="4">
    <source>
        <dbReference type="EMBL" id="GAE49694.1"/>
    </source>
</evidence>
<evidence type="ECO:0000313" key="5">
    <source>
        <dbReference type="Proteomes" id="UP000019143"/>
    </source>
</evidence>
<dbReference type="Pfam" id="PF05299">
    <property type="entry name" value="Peptidase_M61"/>
    <property type="match status" value="1"/>
</dbReference>
<protein>
    <submittedName>
        <fullName evidence="4">Glycyl aminopeptidase</fullName>
    </submittedName>
</protein>
<dbReference type="Gene3D" id="1.10.390.10">
    <property type="entry name" value="Neutral Protease Domain 2"/>
    <property type="match status" value="1"/>
</dbReference>
<keyword evidence="2" id="KW-0963">Cytoplasm</keyword>
<name>W4S1A5_9XANT</name>
<evidence type="ECO:0000259" key="3">
    <source>
        <dbReference type="PROSITE" id="PS50106"/>
    </source>
</evidence>
<dbReference type="Gene3D" id="2.30.42.10">
    <property type="match status" value="1"/>
</dbReference>
<keyword evidence="4" id="KW-0645">Protease</keyword>
<dbReference type="AlphaFoldDB" id="W4S1A5"/>
<keyword evidence="4" id="KW-0378">Hydrolase</keyword>
<dbReference type="InterPro" id="IPR027268">
    <property type="entry name" value="Peptidase_M4/M1_CTD_sf"/>
</dbReference>
<dbReference type="MEROPS" id="M61.001"/>
<reference evidence="4 5" key="1">
    <citation type="submission" date="2014-01" db="EMBL/GenBank/DDBJ databases">
        <title>Genome sequence and analysis of Xanthomonas arboricola pv. pruni.</title>
        <authorList>
            <person name="Fujikawa T."/>
            <person name="Nakazono-Nagaoka E."/>
        </authorList>
    </citation>
    <scope>NUCLEOTIDE SEQUENCE [LARGE SCALE GENOMIC DNA]</scope>
    <source>
        <strain evidence="5">MAFF 311562</strain>
    </source>
</reference>
<dbReference type="Proteomes" id="UP000019143">
    <property type="component" value="Unassembled WGS sequence"/>
</dbReference>
<dbReference type="PANTHER" id="PTHR15963">
    <property type="entry name" value="GENERAL RECEPTOR FOR PHOSPHOINOSITIDES 1-ASSOCIATED SCAFFOLD PROTEIN-RELATED"/>
    <property type="match status" value="1"/>
</dbReference>
<dbReference type="InterPro" id="IPR036034">
    <property type="entry name" value="PDZ_sf"/>
</dbReference>
<gene>
    <name evidence="4" type="ORF">XPU_1226</name>
</gene>
<dbReference type="SMART" id="SM00228">
    <property type="entry name" value="PDZ"/>
    <property type="match status" value="1"/>
</dbReference>
<dbReference type="SUPFAM" id="SSF50156">
    <property type="entry name" value="PDZ domain-like"/>
    <property type="match status" value="1"/>
</dbReference>
<dbReference type="EMBL" id="BAVB01000223">
    <property type="protein sequence ID" value="GAE49694.1"/>
    <property type="molecule type" value="Genomic_DNA"/>
</dbReference>
<proteinExistence type="predicted"/>
<comment type="caution">
    <text evidence="4">The sequence shown here is derived from an EMBL/GenBank/DDBJ whole genome shotgun (WGS) entry which is preliminary data.</text>
</comment>
<accession>W4S1A5</accession>
<dbReference type="InterPro" id="IPR052122">
    <property type="entry name" value="Intracell_Traff_Signaling_Reg"/>
</dbReference>
<dbReference type="PANTHER" id="PTHR15963:SF5">
    <property type="entry name" value="SHORT SPINDLE 6, ISOFORM A"/>
    <property type="match status" value="1"/>
</dbReference>
<evidence type="ECO:0000256" key="1">
    <source>
        <dbReference type="ARBA" id="ARBA00004496"/>
    </source>
</evidence>
<feature type="domain" description="PDZ" evidence="3">
    <location>
        <begin position="194"/>
        <end position="259"/>
    </location>
</feature>
<dbReference type="GO" id="GO:0004177">
    <property type="term" value="F:aminopeptidase activity"/>
    <property type="evidence" value="ECO:0007669"/>
    <property type="project" value="UniProtKB-KW"/>
</dbReference>
<sequence length="294" mass="32725">MGDSLLWLYEGQTQFWGEVMAARSGLWTQDQAREMLAGVAANYERGRPGMAWRTVQDTTNDPTISMRRPKAYRSYQMAEDYYSGGQMMWLEVDSKLRALTNNKRSIDDFGKAFFGMKNGDWDVNPYTFDDIVATLNGIAPYDWASLLRSRMDGHGSLNGGIEANGWKLVYNEEPNLATKADESDDKDASLTYSLGVSLKASGDIGDVLWDGPAFNAGLIAGNTIVAVNGRAFSSEVIKDAIKAAKGTTAPIELLVKRLDRYDTVRIDYHGGLLYPHLERIPGKPDRLSELYKPR</sequence>
<evidence type="ECO:0000256" key="2">
    <source>
        <dbReference type="ARBA" id="ARBA00022490"/>
    </source>
</evidence>
<dbReference type="PROSITE" id="PS50106">
    <property type="entry name" value="PDZ"/>
    <property type="match status" value="1"/>
</dbReference>
<keyword evidence="4" id="KW-0031">Aminopeptidase</keyword>
<dbReference type="InterPro" id="IPR007963">
    <property type="entry name" value="Peptidase_M61_catalytic"/>
</dbReference>